<dbReference type="Proteomes" id="UP000031501">
    <property type="component" value="Chromosome"/>
</dbReference>
<evidence type="ECO:0000313" key="3">
    <source>
        <dbReference type="Proteomes" id="UP000031501"/>
    </source>
</evidence>
<keyword evidence="3" id="KW-1185">Reference proteome</keyword>
<sequence length="82" mass="9004">MRKGLRRDGRRWTERRAIAASSPTRAGARGLCSGCALQDAAHPALEHLDPDLLRKDEIRIGGVHSAWDARIVPFVDDSARCA</sequence>
<feature type="compositionally biased region" description="Basic and acidic residues" evidence="1">
    <location>
        <begin position="1"/>
        <end position="17"/>
    </location>
</feature>
<dbReference type="STRING" id="1355015.LK06_003355"/>
<organism evidence="2 3">
    <name type="scientific">Streptomyces pluripotens</name>
    <dbReference type="NCBI Taxonomy" id="1355015"/>
    <lineage>
        <taxon>Bacteria</taxon>
        <taxon>Bacillati</taxon>
        <taxon>Actinomycetota</taxon>
        <taxon>Actinomycetes</taxon>
        <taxon>Kitasatosporales</taxon>
        <taxon>Streptomycetaceae</taxon>
        <taxon>Streptomyces</taxon>
    </lineage>
</organism>
<accession>A0A221NTT4</accession>
<proteinExistence type="predicted"/>
<gene>
    <name evidence="2" type="ORF">LK07_04440</name>
</gene>
<feature type="region of interest" description="Disordered" evidence="1">
    <location>
        <begin position="1"/>
        <end position="22"/>
    </location>
</feature>
<evidence type="ECO:0000313" key="2">
    <source>
        <dbReference type="EMBL" id="ASN23399.1"/>
    </source>
</evidence>
<dbReference type="AlphaFoldDB" id="A0A221NTT4"/>
<dbReference type="KEGG" id="splu:LK06_003355"/>
<protein>
    <submittedName>
        <fullName evidence="2">Uncharacterized protein</fullName>
    </submittedName>
</protein>
<name>A0A221NTT4_9ACTN</name>
<reference evidence="2 3" key="1">
    <citation type="submission" date="2017-07" db="EMBL/GenBank/DDBJ databases">
        <title>Genome sequence of Streptomyces pluripotens MUSC 137T.</title>
        <authorList>
            <person name="Ser H.-L."/>
            <person name="Lee L.-H."/>
        </authorList>
    </citation>
    <scope>NUCLEOTIDE SEQUENCE [LARGE SCALE GENOMIC DNA]</scope>
    <source>
        <strain evidence="2 3">MUSC 137</strain>
    </source>
</reference>
<evidence type="ECO:0000256" key="1">
    <source>
        <dbReference type="SAM" id="MobiDB-lite"/>
    </source>
</evidence>
<dbReference type="EMBL" id="CP022433">
    <property type="protein sequence ID" value="ASN23399.1"/>
    <property type="molecule type" value="Genomic_DNA"/>
</dbReference>